<dbReference type="GO" id="GO:0009228">
    <property type="term" value="P:thiamine biosynthetic process"/>
    <property type="evidence" value="ECO:0007669"/>
    <property type="project" value="UniProtKB-KW"/>
</dbReference>
<dbReference type="GO" id="GO:0004417">
    <property type="term" value="F:hydroxyethylthiazole kinase activity"/>
    <property type="evidence" value="ECO:0007669"/>
    <property type="project" value="UniProtKB-UniRule"/>
</dbReference>
<evidence type="ECO:0000256" key="9">
    <source>
        <dbReference type="ARBA" id="ARBA00022842"/>
    </source>
</evidence>
<comment type="similarity">
    <text evidence="11">Belongs to the Thz kinase family.</text>
</comment>
<evidence type="ECO:0000256" key="3">
    <source>
        <dbReference type="ARBA" id="ARBA00004868"/>
    </source>
</evidence>
<dbReference type="SUPFAM" id="SSF53613">
    <property type="entry name" value="Ribokinase-like"/>
    <property type="match status" value="1"/>
</dbReference>
<dbReference type="GO" id="GO:0009229">
    <property type="term" value="P:thiamine diphosphate biosynthetic process"/>
    <property type="evidence" value="ECO:0007669"/>
    <property type="project" value="UniProtKB-UniRule"/>
</dbReference>
<keyword evidence="4 11" id="KW-0808">Transferase</keyword>
<comment type="cofactor">
    <cofactor evidence="2 11">
        <name>Mg(2+)</name>
        <dbReference type="ChEBI" id="CHEBI:18420"/>
    </cofactor>
</comment>
<evidence type="ECO:0000313" key="13">
    <source>
        <dbReference type="Proteomes" id="UP001179647"/>
    </source>
</evidence>
<evidence type="ECO:0000256" key="10">
    <source>
        <dbReference type="ARBA" id="ARBA00022977"/>
    </source>
</evidence>
<evidence type="ECO:0000256" key="7">
    <source>
        <dbReference type="ARBA" id="ARBA00022777"/>
    </source>
</evidence>
<feature type="binding site" evidence="11">
    <location>
        <position position="175"/>
    </location>
    <ligand>
        <name>ATP</name>
        <dbReference type="ChEBI" id="CHEBI:30616"/>
    </ligand>
</feature>
<dbReference type="AlphaFoldDB" id="A0AAF0CTF8"/>
<dbReference type="Pfam" id="PF02110">
    <property type="entry name" value="HK"/>
    <property type="match status" value="1"/>
</dbReference>
<proteinExistence type="inferred from homology"/>
<keyword evidence="6 11" id="KW-0547">Nucleotide-binding</keyword>
<dbReference type="CDD" id="cd01170">
    <property type="entry name" value="THZ_kinase"/>
    <property type="match status" value="1"/>
</dbReference>
<keyword evidence="10 11" id="KW-0784">Thiamine biosynthesis</keyword>
<evidence type="ECO:0000256" key="6">
    <source>
        <dbReference type="ARBA" id="ARBA00022741"/>
    </source>
</evidence>
<evidence type="ECO:0000256" key="11">
    <source>
        <dbReference type="HAMAP-Rule" id="MF_00228"/>
    </source>
</evidence>
<accession>A0AAF0CTF8</accession>
<keyword evidence="5 11" id="KW-0479">Metal-binding</keyword>
<evidence type="ECO:0000313" key="12">
    <source>
        <dbReference type="EMBL" id="WEG72536.1"/>
    </source>
</evidence>
<dbReference type="PRINTS" id="PR01099">
    <property type="entry name" value="HYETHTZKNASE"/>
</dbReference>
<evidence type="ECO:0000256" key="1">
    <source>
        <dbReference type="ARBA" id="ARBA00001771"/>
    </source>
</evidence>
<dbReference type="GO" id="GO:0005524">
    <property type="term" value="F:ATP binding"/>
    <property type="evidence" value="ECO:0007669"/>
    <property type="project" value="UniProtKB-UniRule"/>
</dbReference>
<keyword evidence="13" id="KW-1185">Reference proteome</keyword>
<dbReference type="NCBIfam" id="NF006830">
    <property type="entry name" value="PRK09355.1"/>
    <property type="match status" value="1"/>
</dbReference>
<dbReference type="NCBIfam" id="TIGR00694">
    <property type="entry name" value="thiM"/>
    <property type="match status" value="1"/>
</dbReference>
<feature type="binding site" evidence="11">
    <location>
        <position position="49"/>
    </location>
    <ligand>
        <name>substrate</name>
    </ligand>
</feature>
<evidence type="ECO:0000256" key="8">
    <source>
        <dbReference type="ARBA" id="ARBA00022840"/>
    </source>
</evidence>
<sequence length="279" mass="29753">MTNSYLLLEVKQTLTNVRLHHPLVHHITNYVTANDCANITLAIGASPIMADEKIEVADITTLSQALVINIGTLNQNSAAAMLLASKKANDLGIPIILDPVGAGISSFRNQTLTSLLHDIHFTVIRGNLSEISYLAGYKTQPKGVDATSDDCISQLDKQEIASLLAKRYRCVVVITGKVDVVSDGSKTYLIKNGISELQNITGTGCMLSSLVASCCGGMPQQPLIATLTALLIMGVCGELAAEKQTGQGSASLKIQLIDNVNTLSYTTLKERGQIEQTMP</sequence>
<feature type="binding site" evidence="11">
    <location>
        <position position="202"/>
    </location>
    <ligand>
        <name>substrate</name>
    </ligand>
</feature>
<dbReference type="Proteomes" id="UP001179647">
    <property type="component" value="Chromosome"/>
</dbReference>
<gene>
    <name evidence="11 12" type="primary">thiM</name>
    <name evidence="12" type="ORF">OL234_05985</name>
</gene>
<dbReference type="KEGG" id="vie:OL234_05985"/>
<dbReference type="EC" id="2.7.1.50" evidence="11"/>
<dbReference type="PIRSF" id="PIRSF000513">
    <property type="entry name" value="Thz_kinase"/>
    <property type="match status" value="1"/>
</dbReference>
<dbReference type="HAMAP" id="MF_00228">
    <property type="entry name" value="Thz_kinase"/>
    <property type="match status" value="1"/>
</dbReference>
<dbReference type="Gene3D" id="3.40.1190.20">
    <property type="match status" value="1"/>
</dbReference>
<feature type="binding site" evidence="11">
    <location>
        <position position="125"/>
    </location>
    <ligand>
        <name>ATP</name>
        <dbReference type="ChEBI" id="CHEBI:30616"/>
    </ligand>
</feature>
<comment type="pathway">
    <text evidence="3 11">Cofactor biosynthesis; thiamine diphosphate biosynthesis; 4-methyl-5-(2-phosphoethyl)-thiazole from 5-(2-hydroxyethyl)-4-methylthiazole: step 1/1.</text>
</comment>
<keyword evidence="7 11" id="KW-0418">Kinase</keyword>
<protein>
    <recommendedName>
        <fullName evidence="11">Hydroxyethylthiazole kinase</fullName>
        <ecNumber evidence="11">2.7.1.50</ecNumber>
    </recommendedName>
    <alternativeName>
        <fullName evidence="11">4-methyl-5-beta-hydroxyethylthiazole kinase</fullName>
        <shortName evidence="11">TH kinase</shortName>
        <shortName evidence="11">Thz kinase</shortName>
    </alternativeName>
</protein>
<organism evidence="12 13">
    <name type="scientific">Vagococcus intermedius</name>
    <dbReference type="NCBI Taxonomy" id="2991418"/>
    <lineage>
        <taxon>Bacteria</taxon>
        <taxon>Bacillati</taxon>
        <taxon>Bacillota</taxon>
        <taxon>Bacilli</taxon>
        <taxon>Lactobacillales</taxon>
        <taxon>Enterococcaceae</taxon>
        <taxon>Vagococcus</taxon>
    </lineage>
</organism>
<keyword evidence="9 11" id="KW-0460">Magnesium</keyword>
<keyword evidence="8 11" id="KW-0067">ATP-binding</keyword>
<evidence type="ECO:0000256" key="2">
    <source>
        <dbReference type="ARBA" id="ARBA00001946"/>
    </source>
</evidence>
<evidence type="ECO:0000256" key="4">
    <source>
        <dbReference type="ARBA" id="ARBA00022679"/>
    </source>
</evidence>
<dbReference type="GO" id="GO:0000287">
    <property type="term" value="F:magnesium ion binding"/>
    <property type="evidence" value="ECO:0007669"/>
    <property type="project" value="UniProtKB-UniRule"/>
</dbReference>
<comment type="function">
    <text evidence="11">Catalyzes the phosphorylation of the hydroxyl group of 4-methyl-5-beta-hydroxyethylthiazole (THZ).</text>
</comment>
<dbReference type="InterPro" id="IPR029056">
    <property type="entry name" value="Ribokinase-like"/>
</dbReference>
<reference evidence="12" key="1">
    <citation type="submission" date="2022-10" db="EMBL/GenBank/DDBJ databases">
        <title>Vagococcus sp. isolated from poultry meat.</title>
        <authorList>
            <person name="Johansson P."/>
            <person name="Bjorkroth J."/>
        </authorList>
    </citation>
    <scope>NUCLEOTIDE SEQUENCE</scope>
    <source>
        <strain evidence="12">STAA11</strain>
    </source>
</reference>
<name>A0AAF0CTF8_9ENTE</name>
<comment type="catalytic activity">
    <reaction evidence="1 11">
        <text>5-(2-hydroxyethyl)-4-methylthiazole + ATP = 4-methyl-5-(2-phosphooxyethyl)-thiazole + ADP + H(+)</text>
        <dbReference type="Rhea" id="RHEA:24212"/>
        <dbReference type="ChEBI" id="CHEBI:15378"/>
        <dbReference type="ChEBI" id="CHEBI:17957"/>
        <dbReference type="ChEBI" id="CHEBI:30616"/>
        <dbReference type="ChEBI" id="CHEBI:58296"/>
        <dbReference type="ChEBI" id="CHEBI:456216"/>
        <dbReference type="EC" id="2.7.1.50"/>
    </reaction>
</comment>
<dbReference type="EMBL" id="CP110232">
    <property type="protein sequence ID" value="WEG72536.1"/>
    <property type="molecule type" value="Genomic_DNA"/>
</dbReference>
<dbReference type="RefSeq" id="WP_275468337.1">
    <property type="nucleotide sequence ID" value="NZ_CP110232.1"/>
</dbReference>
<dbReference type="InterPro" id="IPR000417">
    <property type="entry name" value="Hyethyz_kinase"/>
</dbReference>
<evidence type="ECO:0000256" key="5">
    <source>
        <dbReference type="ARBA" id="ARBA00022723"/>
    </source>
</evidence>